<sequence>MKDIKLLIAVILVAIVWGTTFLGIRVAVETIPGWFVAGIRQFIAGIIMLIILLFRKELKWIGWKNFSSQIIIATLMLIFANGMTTFAEENLTSSLASLISASTPILVFIGSLIIGLQKFTIKGLIGILMCFSGILFIFWDGIQDLANPEYRSGIILMFCAICGFASGTLFSKKIKINTENITLNLFYQFMFAGIVQIILAFIFSKEYNFENWSTKSLLSMLYLAIFGSVITFYAFHYALSKISPVQVSILSYINTIIAILLGWLILDETITAKFIIAACLIITGVFVTNYNPELFRNKKIISK</sequence>
<keyword evidence="9" id="KW-1185">Reference proteome</keyword>
<feature type="transmembrane region" description="Helical" evidence="6">
    <location>
        <begin position="95"/>
        <end position="116"/>
    </location>
</feature>
<evidence type="ECO:0000256" key="5">
    <source>
        <dbReference type="ARBA" id="ARBA00023136"/>
    </source>
</evidence>
<feature type="domain" description="EamA" evidence="7">
    <location>
        <begin position="7"/>
        <end position="138"/>
    </location>
</feature>
<dbReference type="PANTHER" id="PTHR32322:SF2">
    <property type="entry name" value="EAMA DOMAIN-CONTAINING PROTEIN"/>
    <property type="match status" value="1"/>
</dbReference>
<evidence type="ECO:0000256" key="2">
    <source>
        <dbReference type="ARBA" id="ARBA00007362"/>
    </source>
</evidence>
<feature type="transmembrane region" description="Helical" evidence="6">
    <location>
        <begin position="34"/>
        <end position="54"/>
    </location>
</feature>
<reference evidence="8 9" key="1">
    <citation type="submission" date="2018-10" db="EMBL/GenBank/DDBJ databases">
        <authorList>
            <person name="Chen X."/>
        </authorList>
    </citation>
    <scope>NUCLEOTIDE SEQUENCE [LARGE SCALE GENOMIC DNA]</scope>
    <source>
        <strain evidence="8 9">YIM 102668</strain>
    </source>
</reference>
<feature type="transmembrane region" description="Helical" evidence="6">
    <location>
        <begin position="154"/>
        <end position="171"/>
    </location>
</feature>
<comment type="caution">
    <text evidence="8">The sequence shown here is derived from an EMBL/GenBank/DDBJ whole genome shotgun (WGS) entry which is preliminary data.</text>
</comment>
<evidence type="ECO:0000313" key="8">
    <source>
        <dbReference type="EMBL" id="RLZ12626.1"/>
    </source>
</evidence>
<dbReference type="AlphaFoldDB" id="A0A3L9MKB6"/>
<keyword evidence="3 6" id="KW-0812">Transmembrane</keyword>
<dbReference type="Proteomes" id="UP000275348">
    <property type="component" value="Unassembled WGS sequence"/>
</dbReference>
<feature type="transmembrane region" description="Helical" evidence="6">
    <location>
        <begin position="66"/>
        <end position="83"/>
    </location>
</feature>
<organism evidence="8 9">
    <name type="scientific">Faecalibacter macacae</name>
    <dbReference type="NCBI Taxonomy" id="1859289"/>
    <lineage>
        <taxon>Bacteria</taxon>
        <taxon>Pseudomonadati</taxon>
        <taxon>Bacteroidota</taxon>
        <taxon>Flavobacteriia</taxon>
        <taxon>Flavobacteriales</taxon>
        <taxon>Weeksellaceae</taxon>
        <taxon>Faecalibacter</taxon>
    </lineage>
</organism>
<feature type="transmembrane region" description="Helical" evidence="6">
    <location>
        <begin position="7"/>
        <end position="28"/>
    </location>
</feature>
<dbReference type="Pfam" id="PF00892">
    <property type="entry name" value="EamA"/>
    <property type="match status" value="2"/>
</dbReference>
<dbReference type="RefSeq" id="WP_121933204.1">
    <property type="nucleotide sequence ID" value="NZ_RDOJ01000001.1"/>
</dbReference>
<evidence type="ECO:0000256" key="3">
    <source>
        <dbReference type="ARBA" id="ARBA00022692"/>
    </source>
</evidence>
<feature type="domain" description="EamA" evidence="7">
    <location>
        <begin position="152"/>
        <end position="289"/>
    </location>
</feature>
<feature type="transmembrane region" description="Helical" evidence="6">
    <location>
        <begin position="216"/>
        <end position="235"/>
    </location>
</feature>
<dbReference type="GO" id="GO:0016020">
    <property type="term" value="C:membrane"/>
    <property type="evidence" value="ECO:0007669"/>
    <property type="project" value="UniProtKB-SubCell"/>
</dbReference>
<dbReference type="InterPro" id="IPR037185">
    <property type="entry name" value="EmrE-like"/>
</dbReference>
<comment type="subcellular location">
    <subcellularLocation>
        <location evidence="1">Membrane</location>
        <topology evidence="1">Multi-pass membrane protein</topology>
    </subcellularLocation>
</comment>
<evidence type="ECO:0000313" key="9">
    <source>
        <dbReference type="Proteomes" id="UP000275348"/>
    </source>
</evidence>
<name>A0A3L9MKB6_9FLAO</name>
<evidence type="ECO:0000259" key="7">
    <source>
        <dbReference type="Pfam" id="PF00892"/>
    </source>
</evidence>
<comment type="similarity">
    <text evidence="2">Belongs to the EamA transporter family.</text>
</comment>
<dbReference type="PANTHER" id="PTHR32322">
    <property type="entry name" value="INNER MEMBRANE TRANSPORTER"/>
    <property type="match status" value="1"/>
</dbReference>
<keyword evidence="5 6" id="KW-0472">Membrane</keyword>
<dbReference type="InterPro" id="IPR000620">
    <property type="entry name" value="EamA_dom"/>
</dbReference>
<dbReference type="SUPFAM" id="SSF103481">
    <property type="entry name" value="Multidrug resistance efflux transporter EmrE"/>
    <property type="match status" value="2"/>
</dbReference>
<gene>
    <name evidence="8" type="ORF">EAH69_00230</name>
</gene>
<dbReference type="OrthoDB" id="9812547at2"/>
<feature type="transmembrane region" description="Helical" evidence="6">
    <location>
        <begin position="272"/>
        <end position="290"/>
    </location>
</feature>
<evidence type="ECO:0000256" key="6">
    <source>
        <dbReference type="SAM" id="Phobius"/>
    </source>
</evidence>
<dbReference type="InterPro" id="IPR050638">
    <property type="entry name" value="AA-Vitamin_Transporters"/>
</dbReference>
<evidence type="ECO:0000256" key="1">
    <source>
        <dbReference type="ARBA" id="ARBA00004141"/>
    </source>
</evidence>
<keyword evidence="4 6" id="KW-1133">Transmembrane helix</keyword>
<feature type="transmembrane region" description="Helical" evidence="6">
    <location>
        <begin position="123"/>
        <end position="142"/>
    </location>
</feature>
<dbReference type="Gene3D" id="1.10.3730.20">
    <property type="match status" value="1"/>
</dbReference>
<feature type="transmembrane region" description="Helical" evidence="6">
    <location>
        <begin position="247"/>
        <end position="266"/>
    </location>
</feature>
<proteinExistence type="inferred from homology"/>
<accession>A0A3L9MKB6</accession>
<protein>
    <submittedName>
        <fullName evidence="8">Permease</fullName>
    </submittedName>
</protein>
<dbReference type="EMBL" id="RDOJ01000001">
    <property type="protein sequence ID" value="RLZ12626.1"/>
    <property type="molecule type" value="Genomic_DNA"/>
</dbReference>
<evidence type="ECO:0000256" key="4">
    <source>
        <dbReference type="ARBA" id="ARBA00022989"/>
    </source>
</evidence>
<feature type="transmembrane region" description="Helical" evidence="6">
    <location>
        <begin position="183"/>
        <end position="204"/>
    </location>
</feature>